<protein>
    <submittedName>
        <fullName evidence="2">Uncharacterized protein</fullName>
    </submittedName>
</protein>
<dbReference type="Gene3D" id="2.120.10.30">
    <property type="entry name" value="TolB, C-terminal domain"/>
    <property type="match status" value="1"/>
</dbReference>
<feature type="non-terminal residue" evidence="2">
    <location>
        <position position="1"/>
    </location>
</feature>
<gene>
    <name evidence="2" type="ORF">CUMW_289820</name>
</gene>
<dbReference type="AlphaFoldDB" id="A0A2H5QXZ0"/>
<dbReference type="Proteomes" id="UP000236630">
    <property type="component" value="Unassembled WGS sequence"/>
</dbReference>
<feature type="region of interest" description="Disordered" evidence="1">
    <location>
        <begin position="1"/>
        <end position="21"/>
    </location>
</feature>
<dbReference type="Pfam" id="PF20067">
    <property type="entry name" value="SSL_N"/>
    <property type="match status" value="1"/>
</dbReference>
<dbReference type="STRING" id="55188.A0A2H5QXZ0"/>
<proteinExistence type="predicted"/>
<accession>A0A2H5QXZ0</accession>
<dbReference type="EMBL" id="BDQV01016558">
    <property type="protein sequence ID" value="GAY69494.1"/>
    <property type="molecule type" value="Genomic_DNA"/>
</dbReference>
<evidence type="ECO:0000313" key="2">
    <source>
        <dbReference type="EMBL" id="GAY69494.1"/>
    </source>
</evidence>
<reference evidence="2 3" key="1">
    <citation type="journal article" date="2017" name="Front. Genet.">
        <title>Draft sequencing of the heterozygous diploid genome of Satsuma (Citrus unshiu Marc.) using a hybrid assembly approach.</title>
        <authorList>
            <person name="Shimizu T."/>
            <person name="Tanizawa Y."/>
            <person name="Mochizuki T."/>
            <person name="Nagasaki H."/>
            <person name="Yoshioka T."/>
            <person name="Toyoda A."/>
            <person name="Fujiyama A."/>
            <person name="Kaminuma E."/>
            <person name="Nakamura Y."/>
        </authorList>
    </citation>
    <scope>NUCLEOTIDE SEQUENCE [LARGE SCALE GENOMIC DNA]</scope>
    <source>
        <strain evidence="3">cv. Miyagawa wase</strain>
    </source>
</reference>
<evidence type="ECO:0000256" key="1">
    <source>
        <dbReference type="SAM" id="MobiDB-lite"/>
    </source>
</evidence>
<keyword evidence="3" id="KW-1185">Reference proteome</keyword>
<evidence type="ECO:0000313" key="3">
    <source>
        <dbReference type="Proteomes" id="UP000236630"/>
    </source>
</evidence>
<dbReference type="InterPro" id="IPR011042">
    <property type="entry name" value="6-blade_b-propeller_TolB-like"/>
</dbReference>
<organism evidence="2 3">
    <name type="scientific">Citrus unshiu</name>
    <name type="common">Satsuma mandarin</name>
    <name type="synonym">Citrus nobilis var. unshiu</name>
    <dbReference type="NCBI Taxonomy" id="55188"/>
    <lineage>
        <taxon>Eukaryota</taxon>
        <taxon>Viridiplantae</taxon>
        <taxon>Streptophyta</taxon>
        <taxon>Embryophyta</taxon>
        <taxon>Tracheophyta</taxon>
        <taxon>Spermatophyta</taxon>
        <taxon>Magnoliopsida</taxon>
        <taxon>eudicotyledons</taxon>
        <taxon>Gunneridae</taxon>
        <taxon>Pentapetalae</taxon>
        <taxon>rosids</taxon>
        <taxon>malvids</taxon>
        <taxon>Sapindales</taxon>
        <taxon>Rutaceae</taxon>
        <taxon>Aurantioideae</taxon>
        <taxon>Citrus</taxon>
    </lineage>
</organism>
<sequence length="49" mass="5098">LPSNAGRSRNGNHHLELQLPPGVVGPESLAFDCNGEGPYAGVSDGRILK</sequence>
<comment type="caution">
    <text evidence="2">The sequence shown here is derived from an EMBL/GenBank/DDBJ whole genome shotgun (WGS) entry which is preliminary data.</text>
</comment>
<name>A0A2H5QXZ0_CITUN</name>